<protein>
    <recommendedName>
        <fullName evidence="1">Carrier domain-containing protein</fullName>
    </recommendedName>
</protein>
<comment type="caution">
    <text evidence="2">The sequence shown here is derived from an EMBL/GenBank/DDBJ whole genome shotgun (WGS) entry which is preliminary data.</text>
</comment>
<dbReference type="Pfam" id="PF00550">
    <property type="entry name" value="PP-binding"/>
    <property type="match status" value="1"/>
</dbReference>
<feature type="domain" description="Carrier" evidence="1">
    <location>
        <begin position="86"/>
        <end position="123"/>
    </location>
</feature>
<dbReference type="Proteomes" id="UP000642829">
    <property type="component" value="Unassembled WGS sequence"/>
</dbReference>
<reference evidence="2" key="1">
    <citation type="journal article" date="2014" name="Int. J. Syst. Evol. Microbiol.">
        <title>Complete genome sequence of Corynebacterium casei LMG S-19264T (=DSM 44701T), isolated from a smear-ripened cheese.</title>
        <authorList>
            <consortium name="US DOE Joint Genome Institute (JGI-PGF)"/>
            <person name="Walter F."/>
            <person name="Albersmeier A."/>
            <person name="Kalinowski J."/>
            <person name="Ruckert C."/>
        </authorList>
    </citation>
    <scope>NUCLEOTIDE SEQUENCE</scope>
    <source>
        <strain evidence="2">KCTC 12870</strain>
    </source>
</reference>
<accession>A0A8J3DEK9</accession>
<dbReference type="AlphaFoldDB" id="A0A8J3DEK9"/>
<proteinExistence type="predicted"/>
<organism evidence="2 3">
    <name type="scientific">Cerasicoccus arenae</name>
    <dbReference type="NCBI Taxonomy" id="424488"/>
    <lineage>
        <taxon>Bacteria</taxon>
        <taxon>Pseudomonadati</taxon>
        <taxon>Verrucomicrobiota</taxon>
        <taxon>Opitutia</taxon>
        <taxon>Puniceicoccales</taxon>
        <taxon>Cerasicoccaceae</taxon>
        <taxon>Cerasicoccus</taxon>
    </lineage>
</organism>
<keyword evidence="3" id="KW-1185">Reference proteome</keyword>
<dbReference type="EMBL" id="BMXG01000001">
    <property type="protein sequence ID" value="GHB90713.1"/>
    <property type="molecule type" value="Genomic_DNA"/>
</dbReference>
<dbReference type="InterPro" id="IPR009081">
    <property type="entry name" value="PP-bd_ACP"/>
</dbReference>
<reference evidence="2" key="2">
    <citation type="submission" date="2020-09" db="EMBL/GenBank/DDBJ databases">
        <authorList>
            <person name="Sun Q."/>
            <person name="Kim S."/>
        </authorList>
    </citation>
    <scope>NUCLEOTIDE SEQUENCE</scope>
    <source>
        <strain evidence="2">KCTC 12870</strain>
    </source>
</reference>
<name>A0A8J3DEK9_9BACT</name>
<evidence type="ECO:0000313" key="3">
    <source>
        <dbReference type="Proteomes" id="UP000642829"/>
    </source>
</evidence>
<evidence type="ECO:0000313" key="2">
    <source>
        <dbReference type="EMBL" id="GHB90713.1"/>
    </source>
</evidence>
<sequence length="130" mass="14839">MTDYNAVNNPAARLTETDQEAIWRHRARHYSPEFQDAFVRYMQTSDRACLRTLADGLLVHHIDDVSAEWIAQQGENLNLKTGIASDSITLAEVAFAIEELFEVSMNNQDLAEMETLHDLANFIERKRSAK</sequence>
<gene>
    <name evidence="2" type="ORF">GCM10007047_01900</name>
</gene>
<evidence type="ECO:0000259" key="1">
    <source>
        <dbReference type="Pfam" id="PF00550"/>
    </source>
</evidence>
<dbReference type="Gene3D" id="1.10.1200.10">
    <property type="entry name" value="ACP-like"/>
    <property type="match status" value="1"/>
</dbReference>
<dbReference type="RefSeq" id="WP_189510931.1">
    <property type="nucleotide sequence ID" value="NZ_BMXG01000001.1"/>
</dbReference>
<dbReference type="InterPro" id="IPR036736">
    <property type="entry name" value="ACP-like_sf"/>
</dbReference>
<dbReference type="SUPFAM" id="SSF47336">
    <property type="entry name" value="ACP-like"/>
    <property type="match status" value="1"/>
</dbReference>